<evidence type="ECO:0000313" key="2">
    <source>
        <dbReference type="EMBL" id="SDU07534.1"/>
    </source>
</evidence>
<dbReference type="STRING" id="364197.SAMN05216296_1628"/>
<evidence type="ECO:0000256" key="1">
    <source>
        <dbReference type="SAM" id="SignalP"/>
    </source>
</evidence>
<dbReference type="Pfam" id="PF11769">
    <property type="entry name" value="DUF3313"/>
    <property type="match status" value="1"/>
</dbReference>
<dbReference type="PROSITE" id="PS51257">
    <property type="entry name" value="PROKAR_LIPOPROTEIN"/>
    <property type="match status" value="1"/>
</dbReference>
<sequence>MKISRKFFTGAVLSSLVLAGCTSQITEKDQYSGFLPNYDGLVEVTTPSGDKALRWVAPGFNPNAYNTVVFNELQMYPAPKPDERVNMQTLDQLQTFTTTSVKNTLAQKYTVVANEQSVPAGGKALILHAAITGVTAANEGMKWYEVIPIAAVVGATSAATGHRDQNTELYIEADLVDAKSGLPVVKTVRKVFGKTLENDSQAITADDFKEAIKHVTNDMQALLK</sequence>
<dbReference type="Proteomes" id="UP000243232">
    <property type="component" value="Chromosome I"/>
</dbReference>
<evidence type="ECO:0008006" key="4">
    <source>
        <dbReference type="Google" id="ProtNLM"/>
    </source>
</evidence>
<dbReference type="AlphaFoldDB" id="A0A1H2FJI4"/>
<proteinExistence type="predicted"/>
<keyword evidence="3" id="KW-1185">Reference proteome</keyword>
<dbReference type="InterPro" id="IPR021747">
    <property type="entry name" value="DUF3313"/>
</dbReference>
<organism evidence="2 3">
    <name type="scientific">Pseudomonas pohangensis</name>
    <dbReference type="NCBI Taxonomy" id="364197"/>
    <lineage>
        <taxon>Bacteria</taxon>
        <taxon>Pseudomonadati</taxon>
        <taxon>Pseudomonadota</taxon>
        <taxon>Gammaproteobacteria</taxon>
        <taxon>Pseudomonadales</taxon>
        <taxon>Pseudomonadaceae</taxon>
        <taxon>Pseudomonas</taxon>
    </lineage>
</organism>
<feature type="chain" id="PRO_5009273983" description="DUF3313 domain-containing protein" evidence="1">
    <location>
        <begin position="20"/>
        <end position="224"/>
    </location>
</feature>
<dbReference type="RefSeq" id="WP_090194045.1">
    <property type="nucleotide sequence ID" value="NZ_LT629785.1"/>
</dbReference>
<gene>
    <name evidence="2" type="ORF">SAMN05216296_1628</name>
</gene>
<keyword evidence="1" id="KW-0732">Signal</keyword>
<evidence type="ECO:0000313" key="3">
    <source>
        <dbReference type="Proteomes" id="UP000243232"/>
    </source>
</evidence>
<accession>A0A1H2FJI4</accession>
<dbReference type="OrthoDB" id="6192874at2"/>
<reference evidence="3" key="1">
    <citation type="submission" date="2016-10" db="EMBL/GenBank/DDBJ databases">
        <authorList>
            <person name="Varghese N."/>
            <person name="Submissions S."/>
        </authorList>
    </citation>
    <scope>NUCLEOTIDE SEQUENCE [LARGE SCALE GENOMIC DNA]</scope>
    <source>
        <strain evidence="3">DSM 17875</strain>
    </source>
</reference>
<name>A0A1H2FJI4_9PSED</name>
<protein>
    <recommendedName>
        <fullName evidence="4">DUF3313 domain-containing protein</fullName>
    </recommendedName>
</protein>
<dbReference type="EMBL" id="LT629785">
    <property type="protein sequence ID" value="SDU07534.1"/>
    <property type="molecule type" value="Genomic_DNA"/>
</dbReference>
<feature type="signal peptide" evidence="1">
    <location>
        <begin position="1"/>
        <end position="19"/>
    </location>
</feature>